<accession>R0KY16</accession>
<proteinExistence type="predicted"/>
<dbReference type="EMBL" id="KB806654">
    <property type="protein sequence ID" value="EOA92827.1"/>
    <property type="molecule type" value="Genomic_DNA"/>
</dbReference>
<feature type="non-terminal residue" evidence="1">
    <location>
        <position position="55"/>
    </location>
</feature>
<protein>
    <submittedName>
        <fullName evidence="1">Syntaxin-17</fullName>
    </submittedName>
</protein>
<reference evidence="2" key="1">
    <citation type="journal article" date="2013" name="Nat. Genet.">
        <title>The duck genome and transcriptome provide insight into an avian influenza virus reservoir species.</title>
        <authorList>
            <person name="Huang Y."/>
            <person name="Li Y."/>
            <person name="Burt D.W."/>
            <person name="Chen H."/>
            <person name="Zhang Y."/>
            <person name="Qian W."/>
            <person name="Kim H."/>
            <person name="Gan S."/>
            <person name="Zhao Y."/>
            <person name="Li J."/>
            <person name="Yi K."/>
            <person name="Feng H."/>
            <person name="Zhu P."/>
            <person name="Li B."/>
            <person name="Liu Q."/>
            <person name="Fairley S."/>
            <person name="Magor K.E."/>
            <person name="Du Z."/>
            <person name="Hu X."/>
            <person name="Goodman L."/>
            <person name="Tafer H."/>
            <person name="Vignal A."/>
            <person name="Lee T."/>
            <person name="Kim K.W."/>
            <person name="Sheng Z."/>
            <person name="An Y."/>
            <person name="Searle S."/>
            <person name="Herrero J."/>
            <person name="Groenen M.A."/>
            <person name="Crooijmans R.P."/>
            <person name="Faraut T."/>
            <person name="Cai Q."/>
            <person name="Webster R.G."/>
            <person name="Aldridge J.R."/>
            <person name="Warren W.C."/>
            <person name="Bartschat S."/>
            <person name="Kehr S."/>
            <person name="Marz M."/>
            <person name="Stadler P.F."/>
            <person name="Smith J."/>
            <person name="Kraus R.H."/>
            <person name="Zhao Y."/>
            <person name="Ren L."/>
            <person name="Fei J."/>
            <person name="Morisson M."/>
            <person name="Kaiser P."/>
            <person name="Griffin D.K."/>
            <person name="Rao M."/>
            <person name="Pitel F."/>
            <person name="Wang J."/>
            <person name="Li N."/>
        </authorList>
    </citation>
    <scope>NUCLEOTIDE SEQUENCE [LARGE SCALE GENOMIC DNA]</scope>
</reference>
<evidence type="ECO:0000313" key="1">
    <source>
        <dbReference type="EMBL" id="EOA92827.1"/>
    </source>
</evidence>
<sequence length="55" mass="6225">LYNAEVKDGSQSLIQMYSPLPEIPQNENAAESWETLEEDLIQLSQLVTEFSVLVN</sequence>
<organism evidence="1 2">
    <name type="scientific">Anas platyrhynchos</name>
    <name type="common">Mallard</name>
    <name type="synonym">Anas boschas</name>
    <dbReference type="NCBI Taxonomy" id="8839"/>
    <lineage>
        <taxon>Eukaryota</taxon>
        <taxon>Metazoa</taxon>
        <taxon>Chordata</taxon>
        <taxon>Craniata</taxon>
        <taxon>Vertebrata</taxon>
        <taxon>Euteleostomi</taxon>
        <taxon>Archelosauria</taxon>
        <taxon>Archosauria</taxon>
        <taxon>Dinosauria</taxon>
        <taxon>Saurischia</taxon>
        <taxon>Theropoda</taxon>
        <taxon>Coelurosauria</taxon>
        <taxon>Aves</taxon>
        <taxon>Neognathae</taxon>
        <taxon>Galloanserae</taxon>
        <taxon>Anseriformes</taxon>
        <taxon>Anatidae</taxon>
        <taxon>Anatinae</taxon>
        <taxon>Anas</taxon>
    </lineage>
</organism>
<keyword evidence="2" id="KW-1185">Reference proteome</keyword>
<gene>
    <name evidence="1" type="ORF">Anapl_18810</name>
</gene>
<feature type="non-terminal residue" evidence="1">
    <location>
        <position position="1"/>
    </location>
</feature>
<dbReference type="Proteomes" id="UP000296049">
    <property type="component" value="Unassembled WGS sequence"/>
</dbReference>
<name>R0KY16_ANAPL</name>
<evidence type="ECO:0000313" key="2">
    <source>
        <dbReference type="Proteomes" id="UP000296049"/>
    </source>
</evidence>
<dbReference type="AlphaFoldDB" id="R0KY16"/>